<reference evidence="1" key="1">
    <citation type="submission" date="2019-04" db="EMBL/GenBank/DDBJ databases">
        <authorList>
            <consortium name="Pathogen Informatics"/>
        </authorList>
    </citation>
    <scope>NUCLEOTIDE SEQUENCE</scope>
    <source>
        <strain evidence="1">NCTC9183</strain>
    </source>
</reference>
<protein>
    <submittedName>
        <fullName evidence="1">Uncharacterized protein</fullName>
    </submittedName>
</protein>
<dbReference type="EMBL" id="CABDVL010000003">
    <property type="protein sequence ID" value="VTM52394.1"/>
    <property type="molecule type" value="Genomic_DNA"/>
</dbReference>
<dbReference type="AlphaFoldDB" id="A0A4P0Y034"/>
<organism evidence="1">
    <name type="scientific">Klebsiella pneumoniae</name>
    <dbReference type="NCBI Taxonomy" id="573"/>
    <lineage>
        <taxon>Bacteria</taxon>
        <taxon>Pseudomonadati</taxon>
        <taxon>Pseudomonadota</taxon>
        <taxon>Gammaproteobacteria</taxon>
        <taxon>Enterobacterales</taxon>
        <taxon>Enterobacteriaceae</taxon>
        <taxon>Klebsiella/Raoultella group</taxon>
        <taxon>Klebsiella</taxon>
        <taxon>Klebsiella pneumoniae complex</taxon>
    </lineage>
</organism>
<gene>
    <name evidence="1" type="ORF">NCTC9183_02064</name>
</gene>
<sequence length="56" mass="6233">MNTAEILKFPGAAPGQFRSNRMENQKSGYIPLYRSVLKQSWAKRCVPQNPVGKPAA</sequence>
<proteinExistence type="predicted"/>
<dbReference type="Proteomes" id="UP000507695">
    <property type="component" value="Unassembled WGS sequence"/>
</dbReference>
<accession>A0A4P0Y034</accession>
<name>A0A4P0Y034_KLEPN</name>
<evidence type="ECO:0000313" key="1">
    <source>
        <dbReference type="EMBL" id="VTM52394.1"/>
    </source>
</evidence>